<dbReference type="PROSITE" id="PS00108">
    <property type="entry name" value="PROTEIN_KINASE_ST"/>
    <property type="match status" value="1"/>
</dbReference>
<evidence type="ECO:0000259" key="5">
    <source>
        <dbReference type="PROSITE" id="PS50011"/>
    </source>
</evidence>
<dbReference type="SMART" id="SM00220">
    <property type="entry name" value="S_TKc"/>
    <property type="match status" value="1"/>
</dbReference>
<dbReference type="AlphaFoldDB" id="A0A1J4JTI2"/>
<evidence type="ECO:0000256" key="1">
    <source>
        <dbReference type="ARBA" id="ARBA00022741"/>
    </source>
</evidence>
<evidence type="ECO:0000313" key="6">
    <source>
        <dbReference type="EMBL" id="OHT00581.1"/>
    </source>
</evidence>
<dbReference type="PANTHER" id="PTHR44329">
    <property type="entry name" value="SERINE/THREONINE-PROTEIN KINASE TNNI3K-RELATED"/>
    <property type="match status" value="1"/>
</dbReference>
<sequence>MTNLSDVICNSNKYKVIREIGNGSYATVFLAEDQEGNQVALKQLNYSLNFEHMLQQEFMREISIMAIQNHMTVIDIINFALPSSEECAFIVMPFMKGGTLESKIDEYIIQPNDNFFSPTDRSKAAFGIAYGMMHIHAQQVIHRDLKTQNILLNDQNEPVITDFGLSKPYRDDIYMSQRCGSPYYIAPEIIDTGNLTPKTDVYSYSIILYRLFFGEYTFSNNSCQSLRPSDIYNKVEKGDRFEIPQGVPPFWENLIKQCWKQNPLKRPTFCDIVKLLIDGENLIPGTNKDAFFDYVQRLVANDDKFLRQMGINIPFSNGNTYQEEEELPEDTEEFSFVEKSNPMMMNDSR</sequence>
<proteinExistence type="inferred from homology"/>
<evidence type="ECO:0000256" key="3">
    <source>
        <dbReference type="PROSITE-ProRule" id="PRU10141"/>
    </source>
</evidence>
<name>A0A1J4JTI2_9EUKA</name>
<dbReference type="PANTHER" id="PTHR44329:SF214">
    <property type="entry name" value="PROTEIN KINASE DOMAIN-CONTAINING PROTEIN"/>
    <property type="match status" value="1"/>
</dbReference>
<dbReference type="RefSeq" id="XP_068353717.1">
    <property type="nucleotide sequence ID" value="XM_068493985.1"/>
</dbReference>
<dbReference type="InterPro" id="IPR051681">
    <property type="entry name" value="Ser/Thr_Kinases-Pseudokinases"/>
</dbReference>
<dbReference type="EMBL" id="MLAK01000949">
    <property type="protein sequence ID" value="OHT00581.1"/>
    <property type="molecule type" value="Genomic_DNA"/>
</dbReference>
<evidence type="ECO:0000256" key="4">
    <source>
        <dbReference type="RuleBase" id="RU000304"/>
    </source>
</evidence>
<dbReference type="SUPFAM" id="SSF56112">
    <property type="entry name" value="Protein kinase-like (PK-like)"/>
    <property type="match status" value="1"/>
</dbReference>
<dbReference type="GeneID" id="94828689"/>
<dbReference type="PROSITE" id="PS50011">
    <property type="entry name" value="PROTEIN_KINASE_DOM"/>
    <property type="match status" value="1"/>
</dbReference>
<accession>A0A1J4JTI2</accession>
<reference evidence="6" key="1">
    <citation type="submission" date="2016-10" db="EMBL/GenBank/DDBJ databases">
        <authorList>
            <person name="Benchimol M."/>
            <person name="Almeida L.G."/>
            <person name="Vasconcelos A.T."/>
            <person name="Perreira-Neves A."/>
            <person name="Rosa I.A."/>
            <person name="Tasca T."/>
            <person name="Bogo M.R."/>
            <person name="de Souza W."/>
        </authorList>
    </citation>
    <scope>NUCLEOTIDE SEQUENCE [LARGE SCALE GENOMIC DNA]</scope>
    <source>
        <strain evidence="6">K</strain>
    </source>
</reference>
<keyword evidence="2 3" id="KW-0067">ATP-binding</keyword>
<protein>
    <recommendedName>
        <fullName evidence="5">Protein kinase domain-containing protein</fullName>
    </recommendedName>
</protein>
<dbReference type="InterPro" id="IPR000719">
    <property type="entry name" value="Prot_kinase_dom"/>
</dbReference>
<dbReference type="VEuPathDB" id="TrichDB:TRFO_07923"/>
<organism evidence="6 7">
    <name type="scientific">Tritrichomonas foetus</name>
    <dbReference type="NCBI Taxonomy" id="1144522"/>
    <lineage>
        <taxon>Eukaryota</taxon>
        <taxon>Metamonada</taxon>
        <taxon>Parabasalia</taxon>
        <taxon>Tritrichomonadida</taxon>
        <taxon>Tritrichomonadidae</taxon>
        <taxon>Tritrichomonas</taxon>
    </lineage>
</organism>
<feature type="domain" description="Protein kinase" evidence="5">
    <location>
        <begin position="14"/>
        <end position="292"/>
    </location>
</feature>
<comment type="similarity">
    <text evidence="4">Belongs to the protein kinase superfamily.</text>
</comment>
<keyword evidence="4" id="KW-0723">Serine/threonine-protein kinase</keyword>
<keyword evidence="4" id="KW-0808">Transferase</keyword>
<dbReference type="GO" id="GO:0004674">
    <property type="term" value="F:protein serine/threonine kinase activity"/>
    <property type="evidence" value="ECO:0007669"/>
    <property type="project" value="UniProtKB-KW"/>
</dbReference>
<evidence type="ECO:0000313" key="7">
    <source>
        <dbReference type="Proteomes" id="UP000179807"/>
    </source>
</evidence>
<keyword evidence="7" id="KW-1185">Reference proteome</keyword>
<feature type="binding site" evidence="3">
    <location>
        <position position="42"/>
    </location>
    <ligand>
        <name>ATP</name>
        <dbReference type="ChEBI" id="CHEBI:30616"/>
    </ligand>
</feature>
<dbReference type="OrthoDB" id="28230at2759"/>
<dbReference type="InterPro" id="IPR008271">
    <property type="entry name" value="Ser/Thr_kinase_AS"/>
</dbReference>
<comment type="caution">
    <text evidence="6">The sequence shown here is derived from an EMBL/GenBank/DDBJ whole genome shotgun (WGS) entry which is preliminary data.</text>
</comment>
<dbReference type="InterPro" id="IPR017441">
    <property type="entry name" value="Protein_kinase_ATP_BS"/>
</dbReference>
<dbReference type="PROSITE" id="PS00107">
    <property type="entry name" value="PROTEIN_KINASE_ATP"/>
    <property type="match status" value="1"/>
</dbReference>
<dbReference type="GO" id="GO:0005524">
    <property type="term" value="F:ATP binding"/>
    <property type="evidence" value="ECO:0007669"/>
    <property type="project" value="UniProtKB-UniRule"/>
</dbReference>
<keyword evidence="4" id="KW-0418">Kinase</keyword>
<dbReference type="Proteomes" id="UP000179807">
    <property type="component" value="Unassembled WGS sequence"/>
</dbReference>
<dbReference type="Pfam" id="PF00069">
    <property type="entry name" value="Pkinase"/>
    <property type="match status" value="1"/>
</dbReference>
<dbReference type="Gene3D" id="1.10.510.10">
    <property type="entry name" value="Transferase(Phosphotransferase) domain 1"/>
    <property type="match status" value="1"/>
</dbReference>
<gene>
    <name evidence="6" type="ORF">TRFO_07923</name>
</gene>
<keyword evidence="1 3" id="KW-0547">Nucleotide-binding</keyword>
<dbReference type="InterPro" id="IPR011009">
    <property type="entry name" value="Kinase-like_dom_sf"/>
</dbReference>
<evidence type="ECO:0000256" key="2">
    <source>
        <dbReference type="ARBA" id="ARBA00022840"/>
    </source>
</evidence>